<comment type="caution">
    <text evidence="7">The sequence shown here is derived from an EMBL/GenBank/DDBJ whole genome shotgun (WGS) entry which is preliminary data.</text>
</comment>
<dbReference type="GO" id="GO:0003735">
    <property type="term" value="F:structural constituent of ribosome"/>
    <property type="evidence" value="ECO:0007669"/>
    <property type="project" value="InterPro"/>
</dbReference>
<dbReference type="NCBIfam" id="NF004359">
    <property type="entry name" value="PRK05738.1-3"/>
    <property type="match status" value="1"/>
</dbReference>
<keyword evidence="5 6" id="KW-0687">Ribonucleoprotein</keyword>
<evidence type="ECO:0000256" key="2">
    <source>
        <dbReference type="ARBA" id="ARBA00022730"/>
    </source>
</evidence>
<evidence type="ECO:0000256" key="3">
    <source>
        <dbReference type="ARBA" id="ARBA00022884"/>
    </source>
</evidence>
<name>A0A932GMJ6_UNCTE</name>
<organism evidence="7 8">
    <name type="scientific">Tectimicrobiota bacterium</name>
    <dbReference type="NCBI Taxonomy" id="2528274"/>
    <lineage>
        <taxon>Bacteria</taxon>
        <taxon>Pseudomonadati</taxon>
        <taxon>Nitrospinota/Tectimicrobiota group</taxon>
        <taxon>Candidatus Tectimicrobiota</taxon>
    </lineage>
</organism>
<dbReference type="InterPro" id="IPR012677">
    <property type="entry name" value="Nucleotide-bd_a/b_plait_sf"/>
</dbReference>
<sequence length="98" mass="11358">MKTLYQVLRSPLITEKGTLISEPGSPKVVFKVDRRANKQEIKEAVESLFNVHVERVNTLNFEGKKRRLGRRTGQRSDWKKAIVTLREGESIEFFEGVR</sequence>
<dbReference type="InterPro" id="IPR013025">
    <property type="entry name" value="Ribosomal_uL23-like"/>
</dbReference>
<dbReference type="GO" id="GO:0019843">
    <property type="term" value="F:rRNA binding"/>
    <property type="evidence" value="ECO:0007669"/>
    <property type="project" value="UniProtKB-UniRule"/>
</dbReference>
<dbReference type="SUPFAM" id="SSF54189">
    <property type="entry name" value="Ribosomal proteins S24e, L23 and L15e"/>
    <property type="match status" value="1"/>
</dbReference>
<gene>
    <name evidence="6" type="primary">rplW</name>
    <name evidence="7" type="ORF">HYY65_00820</name>
</gene>
<dbReference type="GO" id="GO:1990904">
    <property type="term" value="C:ribonucleoprotein complex"/>
    <property type="evidence" value="ECO:0007669"/>
    <property type="project" value="UniProtKB-KW"/>
</dbReference>
<comment type="function">
    <text evidence="6">One of the early assembly proteins it binds 23S rRNA. One of the proteins that surrounds the polypeptide exit tunnel on the outside of the ribosome. Forms the main docking site for trigger factor binding to the ribosome.</text>
</comment>
<dbReference type="EMBL" id="JACPSX010000010">
    <property type="protein sequence ID" value="MBI3013620.1"/>
    <property type="molecule type" value="Genomic_DNA"/>
</dbReference>
<dbReference type="FunFam" id="3.30.70.330:FF:000001">
    <property type="entry name" value="50S ribosomal protein L23"/>
    <property type="match status" value="1"/>
</dbReference>
<dbReference type="HAMAP" id="MF_01369_B">
    <property type="entry name" value="Ribosomal_uL23_B"/>
    <property type="match status" value="1"/>
</dbReference>
<evidence type="ECO:0000256" key="4">
    <source>
        <dbReference type="ARBA" id="ARBA00022980"/>
    </source>
</evidence>
<dbReference type="GO" id="GO:0006412">
    <property type="term" value="P:translation"/>
    <property type="evidence" value="ECO:0007669"/>
    <property type="project" value="UniProtKB-UniRule"/>
</dbReference>
<dbReference type="Gene3D" id="3.30.70.330">
    <property type="match status" value="1"/>
</dbReference>
<protein>
    <recommendedName>
        <fullName evidence="6">Large ribosomal subunit protein uL23</fullName>
    </recommendedName>
</protein>
<keyword evidence="4 6" id="KW-0689">Ribosomal protein</keyword>
<keyword evidence="2 6" id="KW-0699">rRNA-binding</keyword>
<dbReference type="NCBIfam" id="NF004363">
    <property type="entry name" value="PRK05738.2-4"/>
    <property type="match status" value="1"/>
</dbReference>
<dbReference type="InterPro" id="IPR012678">
    <property type="entry name" value="Ribosomal_uL23/eL15/eS24_sf"/>
</dbReference>
<dbReference type="AlphaFoldDB" id="A0A932GMJ6"/>
<evidence type="ECO:0000313" key="8">
    <source>
        <dbReference type="Proteomes" id="UP000741360"/>
    </source>
</evidence>
<evidence type="ECO:0000256" key="6">
    <source>
        <dbReference type="HAMAP-Rule" id="MF_01369"/>
    </source>
</evidence>
<dbReference type="Pfam" id="PF00276">
    <property type="entry name" value="Ribosomal_L23"/>
    <property type="match status" value="1"/>
</dbReference>
<reference evidence="7" key="1">
    <citation type="submission" date="2020-07" db="EMBL/GenBank/DDBJ databases">
        <title>Huge and variable diversity of episymbiotic CPR bacteria and DPANN archaea in groundwater ecosystems.</title>
        <authorList>
            <person name="He C.Y."/>
            <person name="Keren R."/>
            <person name="Whittaker M."/>
            <person name="Farag I.F."/>
            <person name="Doudna J."/>
            <person name="Cate J.H.D."/>
            <person name="Banfield J.F."/>
        </authorList>
    </citation>
    <scope>NUCLEOTIDE SEQUENCE</scope>
    <source>
        <strain evidence="7">NC_groundwater_717_Ag_S-0.2um_59_8</strain>
    </source>
</reference>
<evidence type="ECO:0000313" key="7">
    <source>
        <dbReference type="EMBL" id="MBI3013620.1"/>
    </source>
</evidence>
<dbReference type="Proteomes" id="UP000741360">
    <property type="component" value="Unassembled WGS sequence"/>
</dbReference>
<accession>A0A932GMJ6</accession>
<comment type="similarity">
    <text evidence="1 6">Belongs to the universal ribosomal protein uL23 family.</text>
</comment>
<keyword evidence="3 6" id="KW-0694">RNA-binding</keyword>
<proteinExistence type="inferred from homology"/>
<dbReference type="NCBIfam" id="NF004366">
    <property type="entry name" value="PRK05738.3-2"/>
    <property type="match status" value="1"/>
</dbReference>
<dbReference type="PANTHER" id="PTHR11620">
    <property type="entry name" value="60S RIBOSOMAL PROTEIN L23A"/>
    <property type="match status" value="1"/>
</dbReference>
<evidence type="ECO:0000256" key="5">
    <source>
        <dbReference type="ARBA" id="ARBA00023274"/>
    </source>
</evidence>
<comment type="subunit">
    <text evidence="6">Part of the 50S ribosomal subunit. Contacts protein L29, and trigger factor when it is bound to the ribosome.</text>
</comment>
<dbReference type="GO" id="GO:0005840">
    <property type="term" value="C:ribosome"/>
    <property type="evidence" value="ECO:0007669"/>
    <property type="project" value="UniProtKB-KW"/>
</dbReference>
<evidence type="ECO:0000256" key="1">
    <source>
        <dbReference type="ARBA" id="ARBA00006700"/>
    </source>
</evidence>